<dbReference type="GO" id="GO:0047372">
    <property type="term" value="F:monoacylglycerol lipase activity"/>
    <property type="evidence" value="ECO:0007669"/>
    <property type="project" value="TreeGrafter"/>
</dbReference>
<dbReference type="PANTHER" id="PTHR43798">
    <property type="entry name" value="MONOACYLGLYCEROL LIPASE"/>
    <property type="match status" value="1"/>
</dbReference>
<dbReference type="Gene3D" id="3.40.50.1820">
    <property type="entry name" value="alpha/beta hydrolase"/>
    <property type="match status" value="1"/>
</dbReference>
<evidence type="ECO:0000259" key="1">
    <source>
        <dbReference type="Pfam" id="PF00561"/>
    </source>
</evidence>
<evidence type="ECO:0000313" key="2">
    <source>
        <dbReference type="EMBL" id="ABY21996.1"/>
    </source>
</evidence>
<dbReference type="HOGENOM" id="CLU_020336_7_3_11"/>
<dbReference type="InterPro" id="IPR050266">
    <property type="entry name" value="AB_hydrolase_sf"/>
</dbReference>
<dbReference type="Proteomes" id="UP000002007">
    <property type="component" value="Chromosome"/>
</dbReference>
<accession>A9WLT1</accession>
<protein>
    <submittedName>
        <fullName evidence="2">Hydrolase, alpha/beta fold superfamily</fullName>
    </submittedName>
</protein>
<dbReference type="ESTHER" id="rensm-a9wlt1">
    <property type="family name" value="Epoxide_hydrolase"/>
</dbReference>
<keyword evidence="3" id="KW-1185">Reference proteome</keyword>
<reference evidence="3" key="1">
    <citation type="journal article" date="2008" name="J. Bacteriol.">
        <title>Genome sequence of the fish pathogen Renibacterium salmoninarum suggests reductive evolution away from an environmental Arthrobacter ancestor.</title>
        <authorList>
            <person name="Wiens G.D."/>
            <person name="Rockey D.D."/>
            <person name="Wu Z."/>
            <person name="Chang J."/>
            <person name="Levy R."/>
            <person name="Crane S."/>
            <person name="Chen D.S."/>
            <person name="Capri G.R."/>
            <person name="Burnett J.R."/>
            <person name="Sudheesh P.S."/>
            <person name="Schipma M.J."/>
            <person name="Burd H."/>
            <person name="Bhattacharyya A."/>
            <person name="Rhodes L.D."/>
            <person name="Kaul R."/>
            <person name="Strom M.S."/>
        </authorList>
    </citation>
    <scope>NUCLEOTIDE SEQUENCE [LARGE SCALE GENOMIC DNA]</scope>
    <source>
        <strain evidence="3">ATCC 33209 / DSM 20767 / JCM 11484 / NBRC 15589 / NCIMB 2235</strain>
    </source>
</reference>
<name>A9WLT1_RENSM</name>
<dbReference type="AlphaFoldDB" id="A9WLT1"/>
<sequence>MPYPFGFYLSKLRYGLAMGEIQVPGGTLPRPRTVPVNGANIAVFEFGLEPGPGVQTVLLMHGFPDDHRLWSPLIGELAEDFHLVAYDSRNAGKSWVTVGGLAPFVIEHLVDDVYAVLDSVGVDKAHIVAHNWGSVQAWSAVRDERAPKRVQSLLSVSGPDLRHYRHWLKRTLSNRQTRLQGLGQLAKSWYILFFQLPKLPEIMLPKVISGLRTGVQEDGLGTNAARGLALYRANTGIRKVRTSEFLPAARAKLQRSTKVPALLVQPIQDRFVSVDLAQGVHEWAPHTDTLPVHGGHWWPASHAPELARITKDWIGSHSAAADVA</sequence>
<dbReference type="EMBL" id="CP000910">
    <property type="protein sequence ID" value="ABY21996.1"/>
    <property type="molecule type" value="Genomic_DNA"/>
</dbReference>
<proteinExistence type="predicted"/>
<dbReference type="STRING" id="288705.RSal33209_0240"/>
<keyword evidence="2" id="KW-0378">Hydrolase</keyword>
<dbReference type="GO" id="GO:0046464">
    <property type="term" value="P:acylglycerol catabolic process"/>
    <property type="evidence" value="ECO:0007669"/>
    <property type="project" value="TreeGrafter"/>
</dbReference>
<dbReference type="eggNOG" id="COG2267">
    <property type="taxonomic scope" value="Bacteria"/>
</dbReference>
<organism evidence="2 3">
    <name type="scientific">Renibacterium salmoninarum (strain ATCC 33209 / DSM 20767 / JCM 11484 / NBRC 15589 / NCIMB 2235)</name>
    <dbReference type="NCBI Taxonomy" id="288705"/>
    <lineage>
        <taxon>Bacteria</taxon>
        <taxon>Bacillati</taxon>
        <taxon>Actinomycetota</taxon>
        <taxon>Actinomycetes</taxon>
        <taxon>Micrococcales</taxon>
        <taxon>Micrococcaceae</taxon>
        <taxon>Renibacterium</taxon>
    </lineage>
</organism>
<feature type="domain" description="AB hydrolase-1" evidence="1">
    <location>
        <begin position="56"/>
        <end position="297"/>
    </location>
</feature>
<dbReference type="InterPro" id="IPR000073">
    <property type="entry name" value="AB_hydrolase_1"/>
</dbReference>
<gene>
    <name evidence="2" type="ordered locus">RSal33209_0240</name>
</gene>
<dbReference type="Pfam" id="PF00561">
    <property type="entry name" value="Abhydrolase_1"/>
    <property type="match status" value="1"/>
</dbReference>
<dbReference type="InterPro" id="IPR029058">
    <property type="entry name" value="AB_hydrolase_fold"/>
</dbReference>
<evidence type="ECO:0000313" key="3">
    <source>
        <dbReference type="Proteomes" id="UP000002007"/>
    </source>
</evidence>
<dbReference type="PANTHER" id="PTHR43798:SF33">
    <property type="entry name" value="HYDROLASE, PUTATIVE (AFU_ORTHOLOGUE AFUA_2G14860)-RELATED"/>
    <property type="match status" value="1"/>
</dbReference>
<dbReference type="KEGG" id="rsa:RSal33209_0240"/>
<dbReference type="GO" id="GO:0016020">
    <property type="term" value="C:membrane"/>
    <property type="evidence" value="ECO:0007669"/>
    <property type="project" value="TreeGrafter"/>
</dbReference>
<dbReference type="SUPFAM" id="SSF53474">
    <property type="entry name" value="alpha/beta-Hydrolases"/>
    <property type="match status" value="1"/>
</dbReference>